<protein>
    <recommendedName>
        <fullName evidence="5">Lipoprotein</fullName>
    </recommendedName>
</protein>
<feature type="chain" id="PRO_5046229377" description="Lipoprotein" evidence="2">
    <location>
        <begin position="31"/>
        <end position="330"/>
    </location>
</feature>
<evidence type="ECO:0000313" key="4">
    <source>
        <dbReference type="Proteomes" id="UP000824166"/>
    </source>
</evidence>
<accession>A0ABS6I7J6</accession>
<dbReference type="RefSeq" id="WP_216925814.1">
    <property type="nucleotide sequence ID" value="NZ_JAHOPC010000009.1"/>
</dbReference>
<evidence type="ECO:0008006" key="5">
    <source>
        <dbReference type="Google" id="ProtNLM"/>
    </source>
</evidence>
<gene>
    <name evidence="3" type="ORF">KSW38_15490</name>
</gene>
<evidence type="ECO:0000313" key="3">
    <source>
        <dbReference type="EMBL" id="MBU8867693.1"/>
    </source>
</evidence>
<feature type="region of interest" description="Disordered" evidence="1">
    <location>
        <begin position="288"/>
        <end position="330"/>
    </location>
</feature>
<feature type="region of interest" description="Disordered" evidence="1">
    <location>
        <begin position="30"/>
        <end position="73"/>
    </location>
</feature>
<sequence>MKCHSRSHLIGLALVPVLMLALSACLPNNAPQGSPSPNPAPPVTTATSPAVPTAVDPTAGQPAGPAGPGAPQAEAPVVRWVPIGPIGPNDPTSGQRYLLLQQFQCDALAQSLEGAEDAAVWQAAAAVCKALQSGAQQDWQRASNAVAATPRIPQTQCLEFTVAATSASAIAQHRSNPGVTLKPETAPGEACPRHLSGLTVVDKDLRPVAGTARASGPRSGGTVVRLDGYYVRVGDVLFDGVPAAPEIVAGGGDYETLYLRMPPSDGRDSVRISITDTVDVSGTVTFFYEDSTPASPGATPKTPGTGPSAEPTQSTPPAIPSVGATPTATP</sequence>
<dbReference type="PROSITE" id="PS51257">
    <property type="entry name" value="PROKAR_LIPOPROTEIN"/>
    <property type="match status" value="1"/>
</dbReference>
<feature type="compositionally biased region" description="Low complexity" evidence="1">
    <location>
        <begin position="43"/>
        <end position="73"/>
    </location>
</feature>
<keyword evidence="2" id="KW-0732">Signal</keyword>
<reference evidence="3 4" key="1">
    <citation type="submission" date="2021-06" db="EMBL/GenBank/DDBJ databases">
        <authorList>
            <person name="Jeong J.W."/>
        </authorList>
    </citation>
    <scope>NUCLEOTIDE SEQUENCE [LARGE SCALE GENOMIC DNA]</scope>
    <source>
        <strain evidence="3 4">MMS21-TAE1-1</strain>
    </source>
</reference>
<dbReference type="EMBL" id="JAHOPC010000009">
    <property type="protein sequence ID" value="MBU8867693.1"/>
    <property type="molecule type" value="Genomic_DNA"/>
</dbReference>
<feature type="signal peptide" evidence="2">
    <location>
        <begin position="1"/>
        <end position="30"/>
    </location>
</feature>
<comment type="caution">
    <text evidence="3">The sequence shown here is derived from an EMBL/GenBank/DDBJ whole genome shotgun (WGS) entry which is preliminary data.</text>
</comment>
<name>A0ABS6I7J6_9MICC</name>
<proteinExistence type="predicted"/>
<keyword evidence="4" id="KW-1185">Reference proteome</keyword>
<evidence type="ECO:0000256" key="2">
    <source>
        <dbReference type="SAM" id="SignalP"/>
    </source>
</evidence>
<evidence type="ECO:0000256" key="1">
    <source>
        <dbReference type="SAM" id="MobiDB-lite"/>
    </source>
</evidence>
<feature type="compositionally biased region" description="Low complexity" evidence="1">
    <location>
        <begin position="291"/>
        <end position="309"/>
    </location>
</feature>
<dbReference type="Proteomes" id="UP000824166">
    <property type="component" value="Unassembled WGS sequence"/>
</dbReference>
<organism evidence="3 4">
    <name type="scientific">Paenarthrobacter aromaticivorans</name>
    <dbReference type="NCBI Taxonomy" id="2849150"/>
    <lineage>
        <taxon>Bacteria</taxon>
        <taxon>Bacillati</taxon>
        <taxon>Actinomycetota</taxon>
        <taxon>Actinomycetes</taxon>
        <taxon>Micrococcales</taxon>
        <taxon>Micrococcaceae</taxon>
        <taxon>Paenarthrobacter</taxon>
    </lineage>
</organism>